<accession>A0A151WKV0</accession>
<dbReference type="STRING" id="64791.A0A151WKV0"/>
<dbReference type="Proteomes" id="UP000075809">
    <property type="component" value="Unassembled WGS sequence"/>
</dbReference>
<dbReference type="GO" id="GO:0046872">
    <property type="term" value="F:metal ion binding"/>
    <property type="evidence" value="ECO:0007669"/>
    <property type="project" value="UniProtKB-KW"/>
</dbReference>
<organism evidence="5 6">
    <name type="scientific">Mycetomoellerius zeteki</name>
    <dbReference type="NCBI Taxonomy" id="64791"/>
    <lineage>
        <taxon>Eukaryota</taxon>
        <taxon>Metazoa</taxon>
        <taxon>Ecdysozoa</taxon>
        <taxon>Arthropoda</taxon>
        <taxon>Hexapoda</taxon>
        <taxon>Insecta</taxon>
        <taxon>Pterygota</taxon>
        <taxon>Neoptera</taxon>
        <taxon>Endopterygota</taxon>
        <taxon>Hymenoptera</taxon>
        <taxon>Apocrita</taxon>
        <taxon>Aculeata</taxon>
        <taxon>Formicoidea</taxon>
        <taxon>Formicidae</taxon>
        <taxon>Myrmicinae</taxon>
        <taxon>Mycetomoellerius</taxon>
    </lineage>
</organism>
<comment type="cofactor">
    <cofactor evidence="1">
        <name>a divalent metal cation</name>
        <dbReference type="ChEBI" id="CHEBI:60240"/>
    </cofactor>
</comment>
<keyword evidence="2" id="KW-0479">Metal-binding</keyword>
<dbReference type="Pfam" id="PF13359">
    <property type="entry name" value="DDE_Tnp_4"/>
    <property type="match status" value="1"/>
</dbReference>
<sequence length="93" mass="10319">MHKLIMSTSSSSSSSSSSDLSEQVFRHSPLIEKLLNPELRGWLLGDSAYPCLPTLMTPYKDNGHLTAAEISYNAKLSSCRVRVEHTIGILKQR</sequence>
<reference evidence="5 6" key="1">
    <citation type="submission" date="2015-09" db="EMBL/GenBank/DDBJ databases">
        <title>Trachymyrmex zeteki WGS genome.</title>
        <authorList>
            <person name="Nygaard S."/>
            <person name="Hu H."/>
            <person name="Boomsma J."/>
            <person name="Zhang G."/>
        </authorList>
    </citation>
    <scope>NUCLEOTIDE SEQUENCE [LARGE SCALE GENOMIC DNA]</scope>
    <source>
        <strain evidence="5">Tzet28-1</strain>
        <tissue evidence="5">Whole body</tissue>
    </source>
</reference>
<evidence type="ECO:0000259" key="4">
    <source>
        <dbReference type="Pfam" id="PF13359"/>
    </source>
</evidence>
<dbReference type="AlphaFoldDB" id="A0A151WKV0"/>
<name>A0A151WKV0_9HYME</name>
<dbReference type="InterPro" id="IPR027806">
    <property type="entry name" value="HARBI1_dom"/>
</dbReference>
<evidence type="ECO:0000256" key="2">
    <source>
        <dbReference type="ARBA" id="ARBA00022723"/>
    </source>
</evidence>
<evidence type="ECO:0000256" key="1">
    <source>
        <dbReference type="ARBA" id="ARBA00001968"/>
    </source>
</evidence>
<feature type="domain" description="DDE Tnp4" evidence="4">
    <location>
        <begin position="15"/>
        <end position="93"/>
    </location>
</feature>
<evidence type="ECO:0000256" key="3">
    <source>
        <dbReference type="SAM" id="MobiDB-lite"/>
    </source>
</evidence>
<keyword evidence="6" id="KW-1185">Reference proteome</keyword>
<evidence type="ECO:0000313" key="6">
    <source>
        <dbReference type="Proteomes" id="UP000075809"/>
    </source>
</evidence>
<dbReference type="EMBL" id="KQ982996">
    <property type="protein sequence ID" value="KYQ48488.1"/>
    <property type="molecule type" value="Genomic_DNA"/>
</dbReference>
<feature type="region of interest" description="Disordered" evidence="3">
    <location>
        <begin position="1"/>
        <end position="20"/>
    </location>
</feature>
<evidence type="ECO:0000313" key="5">
    <source>
        <dbReference type="EMBL" id="KYQ48488.1"/>
    </source>
</evidence>
<protein>
    <recommendedName>
        <fullName evidence="4">DDE Tnp4 domain-containing protein</fullName>
    </recommendedName>
</protein>
<gene>
    <name evidence="5" type="ORF">ALC60_12469</name>
</gene>
<proteinExistence type="predicted"/>
<feature type="compositionally biased region" description="Low complexity" evidence="3">
    <location>
        <begin position="7"/>
        <end position="18"/>
    </location>
</feature>